<dbReference type="Gene3D" id="1.10.8.10">
    <property type="entry name" value="DNA helicase RuvA subunit, C-terminal domain"/>
    <property type="match status" value="1"/>
</dbReference>
<dbReference type="RefSeq" id="WP_260561114.1">
    <property type="nucleotide sequence ID" value="NZ_BAABEC010000069.1"/>
</dbReference>
<reference evidence="8" key="1">
    <citation type="submission" date="2022-09" db="EMBL/GenBank/DDBJ databases">
        <title>genome sequence of Deinococcus rubellus.</title>
        <authorList>
            <person name="Srinivasan S."/>
        </authorList>
    </citation>
    <scope>NUCLEOTIDE SEQUENCE</scope>
    <source>
        <strain evidence="8">Ant6</strain>
    </source>
</reference>
<dbReference type="InterPro" id="IPR050320">
    <property type="entry name" value="N5-glutamine_MTase"/>
</dbReference>
<dbReference type="Pfam" id="PF05175">
    <property type="entry name" value="MTS"/>
    <property type="match status" value="1"/>
</dbReference>
<dbReference type="Pfam" id="PF17827">
    <property type="entry name" value="PrmC_N"/>
    <property type="match status" value="1"/>
</dbReference>
<dbReference type="PANTHER" id="PTHR18895">
    <property type="entry name" value="HEMK METHYLTRANSFERASE"/>
    <property type="match status" value="1"/>
</dbReference>
<keyword evidence="2 5" id="KW-0808">Transferase</keyword>
<dbReference type="PANTHER" id="PTHR18895:SF74">
    <property type="entry name" value="MTRF1L RELEASE FACTOR GLUTAMINE METHYLTRANSFERASE"/>
    <property type="match status" value="1"/>
</dbReference>
<organism evidence="8 9">
    <name type="scientific">Deinococcus rubellus</name>
    <dbReference type="NCBI Taxonomy" id="1889240"/>
    <lineage>
        <taxon>Bacteria</taxon>
        <taxon>Thermotogati</taxon>
        <taxon>Deinococcota</taxon>
        <taxon>Deinococci</taxon>
        <taxon>Deinococcales</taxon>
        <taxon>Deinococcaceae</taxon>
        <taxon>Deinococcus</taxon>
    </lineage>
</organism>
<dbReference type="EC" id="2.1.1.297" evidence="5"/>
<dbReference type="NCBIfam" id="TIGR03534">
    <property type="entry name" value="RF_mod_PrmC"/>
    <property type="match status" value="1"/>
</dbReference>
<dbReference type="Gene3D" id="3.40.50.150">
    <property type="entry name" value="Vaccinia Virus protein VP39"/>
    <property type="match status" value="1"/>
</dbReference>
<proteinExistence type="inferred from homology"/>
<name>A0ABY5YJ62_9DEIO</name>
<dbReference type="EMBL" id="CP104213">
    <property type="protein sequence ID" value="UWX64855.1"/>
    <property type="molecule type" value="Genomic_DNA"/>
</dbReference>
<keyword evidence="3 5" id="KW-0949">S-adenosyl-L-methionine</keyword>
<gene>
    <name evidence="5 8" type="primary">prmC</name>
    <name evidence="8" type="ORF">N0D28_04120</name>
</gene>
<dbReference type="Proteomes" id="UP001060261">
    <property type="component" value="Chromosome"/>
</dbReference>
<evidence type="ECO:0000256" key="4">
    <source>
        <dbReference type="ARBA" id="ARBA00048391"/>
    </source>
</evidence>
<dbReference type="InterPro" id="IPR007848">
    <property type="entry name" value="Small_mtfrase_dom"/>
</dbReference>
<dbReference type="InterPro" id="IPR019874">
    <property type="entry name" value="RF_methyltr_PrmC"/>
</dbReference>
<dbReference type="InterPro" id="IPR002052">
    <property type="entry name" value="DNA_methylase_N6_adenine_CS"/>
</dbReference>
<dbReference type="SUPFAM" id="SSF53335">
    <property type="entry name" value="S-adenosyl-L-methionine-dependent methyltransferases"/>
    <property type="match status" value="1"/>
</dbReference>
<protein>
    <recommendedName>
        <fullName evidence="5">Release factor glutamine methyltransferase</fullName>
        <shortName evidence="5">RF MTase</shortName>
        <ecNumber evidence="5">2.1.1.297</ecNumber>
    </recommendedName>
    <alternativeName>
        <fullName evidence="5">N5-glutamine methyltransferase PrmC</fullName>
    </alternativeName>
    <alternativeName>
        <fullName evidence="5">Protein-(glutamine-N5) MTase PrmC</fullName>
    </alternativeName>
    <alternativeName>
        <fullName evidence="5">Protein-glutamine N-methyltransferase PrmC</fullName>
    </alternativeName>
</protein>
<evidence type="ECO:0000259" key="7">
    <source>
        <dbReference type="Pfam" id="PF17827"/>
    </source>
</evidence>
<comment type="caution">
    <text evidence="5">Lacks conserved residue(s) required for the propagation of feature annotation.</text>
</comment>
<evidence type="ECO:0000259" key="6">
    <source>
        <dbReference type="Pfam" id="PF05175"/>
    </source>
</evidence>
<feature type="domain" description="Methyltransferase small" evidence="6">
    <location>
        <begin position="118"/>
        <end position="204"/>
    </location>
</feature>
<dbReference type="GO" id="GO:0032259">
    <property type="term" value="P:methylation"/>
    <property type="evidence" value="ECO:0007669"/>
    <property type="project" value="UniProtKB-KW"/>
</dbReference>
<evidence type="ECO:0000313" key="8">
    <source>
        <dbReference type="EMBL" id="UWX64855.1"/>
    </source>
</evidence>
<comment type="catalytic activity">
    <reaction evidence="4 5">
        <text>L-glutaminyl-[peptide chain release factor] + S-adenosyl-L-methionine = N(5)-methyl-L-glutaminyl-[peptide chain release factor] + S-adenosyl-L-homocysteine + H(+)</text>
        <dbReference type="Rhea" id="RHEA:42896"/>
        <dbReference type="Rhea" id="RHEA-COMP:10271"/>
        <dbReference type="Rhea" id="RHEA-COMP:10272"/>
        <dbReference type="ChEBI" id="CHEBI:15378"/>
        <dbReference type="ChEBI" id="CHEBI:30011"/>
        <dbReference type="ChEBI" id="CHEBI:57856"/>
        <dbReference type="ChEBI" id="CHEBI:59789"/>
        <dbReference type="ChEBI" id="CHEBI:61891"/>
        <dbReference type="EC" id="2.1.1.297"/>
    </reaction>
</comment>
<keyword evidence="9" id="KW-1185">Reference proteome</keyword>
<feature type="binding site" evidence="5">
    <location>
        <position position="158"/>
    </location>
    <ligand>
        <name>S-adenosyl-L-methionine</name>
        <dbReference type="ChEBI" id="CHEBI:59789"/>
    </ligand>
</feature>
<evidence type="ECO:0000313" key="9">
    <source>
        <dbReference type="Proteomes" id="UP001060261"/>
    </source>
</evidence>
<evidence type="ECO:0000256" key="5">
    <source>
        <dbReference type="HAMAP-Rule" id="MF_02126"/>
    </source>
</evidence>
<dbReference type="PROSITE" id="PS00092">
    <property type="entry name" value="N6_MTASE"/>
    <property type="match status" value="1"/>
</dbReference>
<dbReference type="InterPro" id="IPR004556">
    <property type="entry name" value="HemK-like"/>
</dbReference>
<dbReference type="GO" id="GO:0102559">
    <property type="term" value="F:peptide chain release factor N(5)-glutamine methyltransferase activity"/>
    <property type="evidence" value="ECO:0007669"/>
    <property type="project" value="UniProtKB-EC"/>
</dbReference>
<feature type="binding site" evidence="5">
    <location>
        <begin position="199"/>
        <end position="202"/>
    </location>
    <ligand>
        <name>substrate</name>
    </ligand>
</feature>
<feature type="binding site" evidence="5">
    <location>
        <position position="199"/>
    </location>
    <ligand>
        <name>S-adenosyl-L-methionine</name>
        <dbReference type="ChEBI" id="CHEBI:59789"/>
    </ligand>
</feature>
<dbReference type="InterPro" id="IPR029063">
    <property type="entry name" value="SAM-dependent_MTases_sf"/>
</dbReference>
<dbReference type="NCBIfam" id="TIGR00536">
    <property type="entry name" value="hemK_fam"/>
    <property type="match status" value="1"/>
</dbReference>
<evidence type="ECO:0000256" key="1">
    <source>
        <dbReference type="ARBA" id="ARBA00022603"/>
    </source>
</evidence>
<comment type="similarity">
    <text evidence="5">Belongs to the protein N5-glutamine methyltransferase family. PrmC subfamily.</text>
</comment>
<comment type="function">
    <text evidence="5">Methylates the class 1 translation termination release factors RF1/PrfA and RF2/PrfB on the glutamine residue of the universally conserved GGQ motif.</text>
</comment>
<dbReference type="HAMAP" id="MF_02126">
    <property type="entry name" value="RF_methyltr_PrmC"/>
    <property type="match status" value="1"/>
</dbReference>
<feature type="binding site" evidence="5">
    <location>
        <begin position="135"/>
        <end position="139"/>
    </location>
    <ligand>
        <name>S-adenosyl-L-methionine</name>
        <dbReference type="ChEBI" id="CHEBI:59789"/>
    </ligand>
</feature>
<feature type="domain" description="Release factor glutamine methyltransferase N-terminal" evidence="7">
    <location>
        <begin position="22"/>
        <end position="89"/>
    </location>
</feature>
<evidence type="ECO:0000256" key="3">
    <source>
        <dbReference type="ARBA" id="ARBA00022691"/>
    </source>
</evidence>
<keyword evidence="1 5" id="KW-0489">Methyltransferase</keyword>
<dbReference type="InterPro" id="IPR040758">
    <property type="entry name" value="PrmC_N"/>
</dbReference>
<dbReference type="CDD" id="cd02440">
    <property type="entry name" value="AdoMet_MTases"/>
    <property type="match status" value="1"/>
</dbReference>
<evidence type="ECO:0000256" key="2">
    <source>
        <dbReference type="ARBA" id="ARBA00022679"/>
    </source>
</evidence>
<sequence length="300" mass="33161">MSTDGLRLDLSECQVYTLKLGLRETTERLRQAGVPSPETDAREIMQRVANLSRLELLMRGEQPIKVRQLRHLEQLTRRREAREPLQYLLSPIEWADLHLNVSPAALIPRPETEVLLALALQTLQRWAAPRVLEVGTGTGALALGVKQARPEAQVMGSDISPEALALARRNAQLNNLDVAFVQADLLTGLSGPYDLLLSNPPYLPDTDRAEAQPEVSFDPELALYSGPDGLDLARRMCQDAPRVLAPGGTLWLELDPRNVEVMAAELRAAGWSAEVHPDLTGRQRFLTARQVGGRVNLDGR</sequence>
<accession>A0ABY5YJ62</accession>